<protein>
    <submittedName>
        <fullName evidence="1">Uncharacterized protein</fullName>
    </submittedName>
</protein>
<sequence length="213" mass="25523">MNNNPAPLKEVNKTENLNKQPQKIREKLVNSVLEFINTHEIKNSSSDEIEAFLHRHFFLKDWEVDEVISRIVEQNRPHKIFCSTPVTVKGEKDLEMYFFEDEILKLKQQLNEDRENFNDRISMLEAKYFALRGRTYVLEEEYFKFCRELDKIKSIIANNLQIDKSVLIFFKNCYTIIFTSLIFLGFKNLLFNQGETRPFQLLSLDKYIFNFDR</sequence>
<proteinExistence type="predicted"/>
<evidence type="ECO:0000313" key="1">
    <source>
        <dbReference type="EMBL" id="CAK5084761.1"/>
    </source>
</evidence>
<organism evidence="1 2">
    <name type="scientific">Meloidogyne enterolobii</name>
    <name type="common">Root-knot nematode worm</name>
    <name type="synonym">Meloidogyne mayaguensis</name>
    <dbReference type="NCBI Taxonomy" id="390850"/>
    <lineage>
        <taxon>Eukaryota</taxon>
        <taxon>Metazoa</taxon>
        <taxon>Ecdysozoa</taxon>
        <taxon>Nematoda</taxon>
        <taxon>Chromadorea</taxon>
        <taxon>Rhabditida</taxon>
        <taxon>Tylenchina</taxon>
        <taxon>Tylenchomorpha</taxon>
        <taxon>Tylenchoidea</taxon>
        <taxon>Meloidogynidae</taxon>
        <taxon>Meloidogyninae</taxon>
        <taxon>Meloidogyne</taxon>
    </lineage>
</organism>
<gene>
    <name evidence="1" type="ORF">MENTE1834_LOCUS32165</name>
</gene>
<reference evidence="1" key="1">
    <citation type="submission" date="2023-11" db="EMBL/GenBank/DDBJ databases">
        <authorList>
            <person name="Poullet M."/>
        </authorList>
    </citation>
    <scope>NUCLEOTIDE SEQUENCE</scope>
    <source>
        <strain evidence="1">E1834</strain>
    </source>
</reference>
<accession>A0ACB1A0Y2</accession>
<comment type="caution">
    <text evidence="1">The sequence shown here is derived from an EMBL/GenBank/DDBJ whole genome shotgun (WGS) entry which is preliminary data.</text>
</comment>
<dbReference type="Proteomes" id="UP001497535">
    <property type="component" value="Unassembled WGS sequence"/>
</dbReference>
<name>A0ACB1A0Y2_MELEN</name>
<keyword evidence="2" id="KW-1185">Reference proteome</keyword>
<dbReference type="EMBL" id="CAVMJV010000054">
    <property type="protein sequence ID" value="CAK5084761.1"/>
    <property type="molecule type" value="Genomic_DNA"/>
</dbReference>
<evidence type="ECO:0000313" key="2">
    <source>
        <dbReference type="Proteomes" id="UP001497535"/>
    </source>
</evidence>